<feature type="domain" description="Integrase catalytic" evidence="1">
    <location>
        <begin position="1"/>
        <end position="57"/>
    </location>
</feature>
<evidence type="ECO:0000313" key="2">
    <source>
        <dbReference type="EMBL" id="KAJ8910625.1"/>
    </source>
</evidence>
<dbReference type="PROSITE" id="PS50994">
    <property type="entry name" value="INTEGRASE"/>
    <property type="match status" value="1"/>
</dbReference>
<dbReference type="PANTHER" id="PTHR46585:SF1">
    <property type="entry name" value="CHROMO DOMAIN-CONTAINING PROTEIN"/>
    <property type="match status" value="1"/>
</dbReference>
<evidence type="ECO:0000313" key="3">
    <source>
        <dbReference type="Proteomes" id="UP001159042"/>
    </source>
</evidence>
<dbReference type="GO" id="GO:0003676">
    <property type="term" value="F:nucleic acid binding"/>
    <property type="evidence" value="ECO:0007669"/>
    <property type="project" value="InterPro"/>
</dbReference>
<sequence length="149" mass="16934">MKEIIEEADHIPKHIQSDNGKEFYNEPFSALMHQYGINHYSTFSTMKCAMVERIAKVNVTNPVTYLLEDMSNHPIKGCFYESELQRSKHPDDPVNAENRRLIEAYRPGGAQLTPEPDEGIVADCPDEQGTTRGFRMIHATIDMYGCIGK</sequence>
<dbReference type="PANTHER" id="PTHR46585">
    <property type="entry name" value="INTEGRASE CORE DOMAIN CONTAINING PROTEIN"/>
    <property type="match status" value="1"/>
</dbReference>
<accession>A0AAV8V9F5</accession>
<dbReference type="InterPro" id="IPR012337">
    <property type="entry name" value="RNaseH-like_sf"/>
</dbReference>
<dbReference type="InterPro" id="IPR001584">
    <property type="entry name" value="Integrase_cat-core"/>
</dbReference>
<comment type="caution">
    <text evidence="2">The sequence shown here is derived from an EMBL/GenBank/DDBJ whole genome shotgun (WGS) entry which is preliminary data.</text>
</comment>
<dbReference type="EMBL" id="JANEYG010000269">
    <property type="protein sequence ID" value="KAJ8910625.1"/>
    <property type="molecule type" value="Genomic_DNA"/>
</dbReference>
<dbReference type="AlphaFoldDB" id="A0AAV8V9F5"/>
<dbReference type="Gene3D" id="3.30.420.10">
    <property type="entry name" value="Ribonuclease H-like superfamily/Ribonuclease H"/>
    <property type="match status" value="1"/>
</dbReference>
<dbReference type="InterPro" id="IPR036397">
    <property type="entry name" value="RNaseH_sf"/>
</dbReference>
<name>A0AAV8V9F5_9CUCU</name>
<dbReference type="SUPFAM" id="SSF53098">
    <property type="entry name" value="Ribonuclease H-like"/>
    <property type="match status" value="1"/>
</dbReference>
<keyword evidence="3" id="KW-1185">Reference proteome</keyword>
<organism evidence="2 3">
    <name type="scientific">Exocentrus adspersus</name>
    <dbReference type="NCBI Taxonomy" id="1586481"/>
    <lineage>
        <taxon>Eukaryota</taxon>
        <taxon>Metazoa</taxon>
        <taxon>Ecdysozoa</taxon>
        <taxon>Arthropoda</taxon>
        <taxon>Hexapoda</taxon>
        <taxon>Insecta</taxon>
        <taxon>Pterygota</taxon>
        <taxon>Neoptera</taxon>
        <taxon>Endopterygota</taxon>
        <taxon>Coleoptera</taxon>
        <taxon>Polyphaga</taxon>
        <taxon>Cucujiformia</taxon>
        <taxon>Chrysomeloidea</taxon>
        <taxon>Cerambycidae</taxon>
        <taxon>Lamiinae</taxon>
        <taxon>Acanthocinini</taxon>
        <taxon>Exocentrus</taxon>
    </lineage>
</organism>
<gene>
    <name evidence="2" type="ORF">NQ315_012493</name>
</gene>
<dbReference type="GO" id="GO:0015074">
    <property type="term" value="P:DNA integration"/>
    <property type="evidence" value="ECO:0007669"/>
    <property type="project" value="InterPro"/>
</dbReference>
<evidence type="ECO:0000259" key="1">
    <source>
        <dbReference type="PROSITE" id="PS50994"/>
    </source>
</evidence>
<dbReference type="Proteomes" id="UP001159042">
    <property type="component" value="Unassembled WGS sequence"/>
</dbReference>
<reference evidence="2 3" key="1">
    <citation type="journal article" date="2023" name="Insect Mol. Biol.">
        <title>Genome sequencing provides insights into the evolution of gene families encoding plant cell wall-degrading enzymes in longhorned beetles.</title>
        <authorList>
            <person name="Shin N.R."/>
            <person name="Okamura Y."/>
            <person name="Kirsch R."/>
            <person name="Pauchet Y."/>
        </authorList>
    </citation>
    <scope>NUCLEOTIDE SEQUENCE [LARGE SCALE GENOMIC DNA]</scope>
    <source>
        <strain evidence="2">EAD_L_NR</strain>
    </source>
</reference>
<protein>
    <recommendedName>
        <fullName evidence="1">Integrase catalytic domain-containing protein</fullName>
    </recommendedName>
</protein>
<proteinExistence type="predicted"/>